<dbReference type="PANTHER" id="PTHR24124">
    <property type="entry name" value="ANKYRIN REPEAT FAMILY A"/>
    <property type="match status" value="1"/>
</dbReference>
<gene>
    <name evidence="5" type="ORF">PMKS-003737</name>
</gene>
<feature type="region of interest" description="Disordered" evidence="4">
    <location>
        <begin position="177"/>
        <end position="205"/>
    </location>
</feature>
<evidence type="ECO:0000256" key="3">
    <source>
        <dbReference type="PROSITE-ProRule" id="PRU00023"/>
    </source>
</evidence>
<dbReference type="Gene3D" id="1.25.40.20">
    <property type="entry name" value="Ankyrin repeat-containing domain"/>
    <property type="match status" value="1"/>
</dbReference>
<name>A0A1Q2YL03_9ASCO</name>
<proteinExistence type="predicted"/>
<dbReference type="SUPFAM" id="SSF48403">
    <property type="entry name" value="Ankyrin repeat"/>
    <property type="match status" value="1"/>
</dbReference>
<sequence length="205" mass="22624">MESWKRRTEAQKKGFKTPMASKETSTIGASPSEQLLEAARRNNTDLLQELLSKYHDKPQAAIELINTAKDSSGIGALHLAAKYGNYEVMDQLLDIEGVDVNIKATLNGNTPLHYAAAYSFEDPEYALFLVNELINCGADPSIRNKENLKPIDIVGHSNEQIKMALESAEYASTFDQNVMDIPEDDDIDEGSDDEGDEDDDEPAAK</sequence>
<dbReference type="PROSITE" id="PS50297">
    <property type="entry name" value="ANK_REP_REGION"/>
    <property type="match status" value="2"/>
</dbReference>
<dbReference type="GO" id="GO:0010468">
    <property type="term" value="P:regulation of gene expression"/>
    <property type="evidence" value="ECO:0007669"/>
    <property type="project" value="TreeGrafter"/>
</dbReference>
<dbReference type="EMBL" id="BDGI01000164">
    <property type="protein sequence ID" value="GAV30228.1"/>
    <property type="molecule type" value="Genomic_DNA"/>
</dbReference>
<dbReference type="OrthoDB" id="9995210at2759"/>
<dbReference type="AlphaFoldDB" id="A0A1Q2YL03"/>
<keyword evidence="2 3" id="KW-0040">ANK repeat</keyword>
<dbReference type="SMART" id="SM00248">
    <property type="entry name" value="ANK"/>
    <property type="match status" value="2"/>
</dbReference>
<dbReference type="Proteomes" id="UP000186136">
    <property type="component" value="Unassembled WGS sequence"/>
</dbReference>
<keyword evidence="1" id="KW-0677">Repeat</keyword>
<comment type="caution">
    <text evidence="5">The sequence shown here is derived from an EMBL/GenBank/DDBJ whole genome shotgun (WGS) entry which is preliminary data.</text>
</comment>
<feature type="region of interest" description="Disordered" evidence="4">
    <location>
        <begin position="1"/>
        <end position="32"/>
    </location>
</feature>
<dbReference type="PANTHER" id="PTHR24124:SF14">
    <property type="entry name" value="CHROMOSOME UNDETERMINED SCAFFOLD_25, WHOLE GENOME SHOTGUN SEQUENCE"/>
    <property type="match status" value="1"/>
</dbReference>
<feature type="compositionally biased region" description="Polar residues" evidence="4">
    <location>
        <begin position="22"/>
        <end position="32"/>
    </location>
</feature>
<reference evidence="5 6" key="1">
    <citation type="submission" date="2016-08" db="EMBL/GenBank/DDBJ databases">
        <title>Whole genome shotgun sequence of Pichia membranifaciens KS47-1.</title>
        <authorList>
            <person name="Konishi M."/>
            <person name="Ishida M."/>
            <person name="Arakawa T."/>
            <person name="Kato Y."/>
            <person name="Horiuchi J."/>
        </authorList>
    </citation>
    <scope>NUCLEOTIDE SEQUENCE [LARGE SCALE GENOMIC DNA]</scope>
    <source>
        <strain evidence="5 6">KS47-1</strain>
    </source>
</reference>
<keyword evidence="6" id="KW-1185">Reference proteome</keyword>
<dbReference type="InterPro" id="IPR002110">
    <property type="entry name" value="Ankyrin_rpt"/>
</dbReference>
<organism evidence="5 6">
    <name type="scientific">Pichia membranifaciens</name>
    <dbReference type="NCBI Taxonomy" id="4926"/>
    <lineage>
        <taxon>Eukaryota</taxon>
        <taxon>Fungi</taxon>
        <taxon>Dikarya</taxon>
        <taxon>Ascomycota</taxon>
        <taxon>Saccharomycotina</taxon>
        <taxon>Pichiomycetes</taxon>
        <taxon>Pichiales</taxon>
        <taxon>Pichiaceae</taxon>
        <taxon>Pichia</taxon>
    </lineage>
</organism>
<accession>A0A1Q2YL03</accession>
<evidence type="ECO:0000256" key="1">
    <source>
        <dbReference type="ARBA" id="ARBA00022737"/>
    </source>
</evidence>
<dbReference type="Pfam" id="PF12796">
    <property type="entry name" value="Ank_2"/>
    <property type="match status" value="1"/>
</dbReference>
<protein>
    <submittedName>
        <fullName evidence="5">Uncharacterized protein</fullName>
    </submittedName>
</protein>
<evidence type="ECO:0000256" key="2">
    <source>
        <dbReference type="ARBA" id="ARBA00023043"/>
    </source>
</evidence>
<dbReference type="InterPro" id="IPR036770">
    <property type="entry name" value="Ankyrin_rpt-contain_sf"/>
</dbReference>
<dbReference type="GO" id="GO:0005634">
    <property type="term" value="C:nucleus"/>
    <property type="evidence" value="ECO:0007669"/>
    <property type="project" value="TreeGrafter"/>
</dbReference>
<feature type="compositionally biased region" description="Basic and acidic residues" evidence="4">
    <location>
        <begin position="1"/>
        <end position="12"/>
    </location>
</feature>
<evidence type="ECO:0000256" key="4">
    <source>
        <dbReference type="SAM" id="MobiDB-lite"/>
    </source>
</evidence>
<dbReference type="PROSITE" id="PS50088">
    <property type="entry name" value="ANK_REPEAT"/>
    <property type="match status" value="2"/>
</dbReference>
<evidence type="ECO:0000313" key="6">
    <source>
        <dbReference type="Proteomes" id="UP000186136"/>
    </source>
</evidence>
<feature type="repeat" description="ANK" evidence="3">
    <location>
        <begin position="72"/>
        <end position="105"/>
    </location>
</feature>
<evidence type="ECO:0000313" key="5">
    <source>
        <dbReference type="EMBL" id="GAV30228.1"/>
    </source>
</evidence>
<feature type="repeat" description="ANK" evidence="3">
    <location>
        <begin position="107"/>
        <end position="145"/>
    </location>
</feature>
<feature type="compositionally biased region" description="Acidic residues" evidence="4">
    <location>
        <begin position="181"/>
        <end position="205"/>
    </location>
</feature>